<dbReference type="PRINTS" id="PR00122">
    <property type="entry name" value="VACATPASE"/>
</dbReference>
<accession>A0A9D1FLR4</accession>
<keyword evidence="6 8" id="KW-0406">Ion transport</keyword>
<dbReference type="InterPro" id="IPR000245">
    <property type="entry name" value="ATPase_proteolipid_csu"/>
</dbReference>
<feature type="domain" description="V-ATPase proteolipid subunit C-like" evidence="9">
    <location>
        <begin position="92"/>
        <end position="151"/>
    </location>
</feature>
<dbReference type="Proteomes" id="UP000824002">
    <property type="component" value="Unassembled WGS sequence"/>
</dbReference>
<name>A0A9D1FLR4_9FIRM</name>
<keyword evidence="7 8" id="KW-0472">Membrane</keyword>
<dbReference type="NCBIfam" id="NF005124">
    <property type="entry name" value="PRK06558.1"/>
    <property type="match status" value="1"/>
</dbReference>
<evidence type="ECO:0000256" key="5">
    <source>
        <dbReference type="ARBA" id="ARBA00022989"/>
    </source>
</evidence>
<dbReference type="InterPro" id="IPR002379">
    <property type="entry name" value="ATPase_proteolipid_c-like_dom"/>
</dbReference>
<dbReference type="CDD" id="cd18179">
    <property type="entry name" value="ATP-synt_Vo_Ao_c_NTPK_rpt1"/>
    <property type="match status" value="1"/>
</dbReference>
<evidence type="ECO:0000256" key="1">
    <source>
        <dbReference type="ARBA" id="ARBA00004141"/>
    </source>
</evidence>
<reference evidence="10" key="2">
    <citation type="journal article" date="2021" name="PeerJ">
        <title>Extensive microbial diversity within the chicken gut microbiome revealed by metagenomics and culture.</title>
        <authorList>
            <person name="Gilroy R."/>
            <person name="Ravi A."/>
            <person name="Getino M."/>
            <person name="Pursley I."/>
            <person name="Horton D.L."/>
            <person name="Alikhan N.F."/>
            <person name="Baker D."/>
            <person name="Gharbi K."/>
            <person name="Hall N."/>
            <person name="Watson M."/>
            <person name="Adriaenssens E.M."/>
            <person name="Foster-Nyarko E."/>
            <person name="Jarju S."/>
            <person name="Secka A."/>
            <person name="Antonio M."/>
            <person name="Oren A."/>
            <person name="Chaudhuri R.R."/>
            <person name="La Ragione R."/>
            <person name="Hildebrand F."/>
            <person name="Pallen M.J."/>
        </authorList>
    </citation>
    <scope>NUCLEOTIDE SEQUENCE</scope>
    <source>
        <strain evidence="10">CHK199-13235</strain>
    </source>
</reference>
<dbReference type="EMBL" id="DVJP01000016">
    <property type="protein sequence ID" value="HIS75505.1"/>
    <property type="molecule type" value="Genomic_DNA"/>
</dbReference>
<feature type="domain" description="V-ATPase proteolipid subunit C-like" evidence="9">
    <location>
        <begin position="10"/>
        <end position="68"/>
    </location>
</feature>
<dbReference type="GO" id="GO:0046961">
    <property type="term" value="F:proton-transporting ATPase activity, rotational mechanism"/>
    <property type="evidence" value="ECO:0007669"/>
    <property type="project" value="InterPro"/>
</dbReference>
<dbReference type="SUPFAM" id="SSF81333">
    <property type="entry name" value="F1F0 ATP synthase subunit C"/>
    <property type="match status" value="2"/>
</dbReference>
<dbReference type="PANTHER" id="PTHR10263">
    <property type="entry name" value="V-TYPE PROTON ATPASE PROTEOLIPID SUBUNIT"/>
    <property type="match status" value="1"/>
</dbReference>
<evidence type="ECO:0000313" key="10">
    <source>
        <dbReference type="EMBL" id="HIS75505.1"/>
    </source>
</evidence>
<evidence type="ECO:0000313" key="11">
    <source>
        <dbReference type="Proteomes" id="UP000824002"/>
    </source>
</evidence>
<dbReference type="Pfam" id="PF00137">
    <property type="entry name" value="ATP-synt_C"/>
    <property type="match status" value="2"/>
</dbReference>
<evidence type="ECO:0000256" key="7">
    <source>
        <dbReference type="ARBA" id="ARBA00023136"/>
    </source>
</evidence>
<comment type="caution">
    <text evidence="10">The sequence shown here is derived from an EMBL/GenBank/DDBJ whole genome shotgun (WGS) entry which is preliminary data.</text>
</comment>
<dbReference type="FunFam" id="1.20.120.610:FF:000005">
    <property type="entry name" value="V-type sodium ATPase subunit K"/>
    <property type="match status" value="1"/>
</dbReference>
<evidence type="ECO:0000256" key="6">
    <source>
        <dbReference type="ARBA" id="ARBA00023065"/>
    </source>
</evidence>
<evidence type="ECO:0000256" key="8">
    <source>
        <dbReference type="RuleBase" id="RU363060"/>
    </source>
</evidence>
<gene>
    <name evidence="10" type="ORF">IAB51_01720</name>
</gene>
<keyword evidence="5 8" id="KW-1133">Transmembrane helix</keyword>
<proteinExistence type="inferred from homology"/>
<evidence type="ECO:0000256" key="2">
    <source>
        <dbReference type="ARBA" id="ARBA00007296"/>
    </source>
</evidence>
<protein>
    <submittedName>
        <fullName evidence="10">V-type ATP synthase subunit K</fullName>
    </submittedName>
</protein>
<dbReference type="AlphaFoldDB" id="A0A9D1FLR4"/>
<evidence type="ECO:0000259" key="9">
    <source>
        <dbReference type="Pfam" id="PF00137"/>
    </source>
</evidence>
<keyword evidence="4 8" id="KW-0812">Transmembrane</keyword>
<comment type="subcellular location">
    <subcellularLocation>
        <location evidence="1">Membrane</location>
        <topology evidence="1">Multi-pass membrane protein</topology>
    </subcellularLocation>
</comment>
<comment type="similarity">
    <text evidence="2 8">Belongs to the V-ATPase proteolipid subunit family.</text>
</comment>
<sequence length="158" mass="15889">MTLGLILAIIGAVLAAVLPGIGSAYGVQIGGQAAAGVVSEKPDLFGKLLVLQALPGTQGIYGFLTAVLVMVRTGLLSGSAVQLTTQQGWAFFAACMPMAIVGLLSAISQGKAAVASIHMTAKQPDSSAKGITMTALVETYAILALLVSVLLILIGIPV</sequence>
<feature type="transmembrane region" description="Helical" evidence="8">
    <location>
        <begin position="88"/>
        <end position="110"/>
    </location>
</feature>
<feature type="transmembrane region" description="Helical" evidence="8">
    <location>
        <begin position="130"/>
        <end position="156"/>
    </location>
</feature>
<dbReference type="InterPro" id="IPR035921">
    <property type="entry name" value="F/V-ATP_Csub_sf"/>
</dbReference>
<reference evidence="10" key="1">
    <citation type="submission" date="2020-10" db="EMBL/GenBank/DDBJ databases">
        <authorList>
            <person name="Gilroy R."/>
        </authorList>
    </citation>
    <scope>NUCLEOTIDE SEQUENCE</scope>
    <source>
        <strain evidence="10">CHK199-13235</strain>
    </source>
</reference>
<dbReference type="Gene3D" id="1.20.120.610">
    <property type="entry name" value="lithium bound rotor ring of v- atpase"/>
    <property type="match status" value="1"/>
</dbReference>
<keyword evidence="3 8" id="KW-0813">Transport</keyword>
<evidence type="ECO:0000256" key="3">
    <source>
        <dbReference type="ARBA" id="ARBA00022448"/>
    </source>
</evidence>
<organism evidence="10 11">
    <name type="scientific">Candidatus Merdivicinus excrementipullorum</name>
    <dbReference type="NCBI Taxonomy" id="2840867"/>
    <lineage>
        <taxon>Bacteria</taxon>
        <taxon>Bacillati</taxon>
        <taxon>Bacillota</taxon>
        <taxon>Clostridia</taxon>
        <taxon>Eubacteriales</taxon>
        <taxon>Oscillospiraceae</taxon>
        <taxon>Oscillospiraceae incertae sedis</taxon>
        <taxon>Candidatus Merdivicinus</taxon>
    </lineage>
</organism>
<feature type="transmembrane region" description="Helical" evidence="8">
    <location>
        <begin position="60"/>
        <end position="81"/>
    </location>
</feature>
<dbReference type="CDD" id="cd18180">
    <property type="entry name" value="ATP-synt_Vo_Ao_c_NTPK_rpt2"/>
    <property type="match status" value="1"/>
</dbReference>
<dbReference type="GO" id="GO:0033179">
    <property type="term" value="C:proton-transporting V-type ATPase, V0 domain"/>
    <property type="evidence" value="ECO:0007669"/>
    <property type="project" value="InterPro"/>
</dbReference>
<evidence type="ECO:0000256" key="4">
    <source>
        <dbReference type="ARBA" id="ARBA00022692"/>
    </source>
</evidence>